<name>A0CFD3_PARTE</name>
<dbReference type="AlphaFoldDB" id="A0CFD3"/>
<organism evidence="6 7">
    <name type="scientific">Paramecium tetraurelia</name>
    <dbReference type="NCBI Taxonomy" id="5888"/>
    <lineage>
        <taxon>Eukaryota</taxon>
        <taxon>Sar</taxon>
        <taxon>Alveolata</taxon>
        <taxon>Ciliophora</taxon>
        <taxon>Intramacronucleata</taxon>
        <taxon>Oligohymenophorea</taxon>
        <taxon>Peniculida</taxon>
        <taxon>Parameciidae</taxon>
        <taxon>Paramecium</taxon>
    </lineage>
</organism>
<dbReference type="PROSITE" id="PS51158">
    <property type="entry name" value="ALPHA_KINASE"/>
    <property type="match status" value="1"/>
</dbReference>
<dbReference type="GO" id="GO:0004674">
    <property type="term" value="F:protein serine/threonine kinase activity"/>
    <property type="evidence" value="ECO:0007669"/>
    <property type="project" value="UniProtKB-KW"/>
</dbReference>
<evidence type="ECO:0000259" key="5">
    <source>
        <dbReference type="PROSITE" id="PS51158"/>
    </source>
</evidence>
<dbReference type="RefSeq" id="XP_001436897.1">
    <property type="nucleotide sequence ID" value="XM_001436860.1"/>
</dbReference>
<dbReference type="SUPFAM" id="SSF56112">
    <property type="entry name" value="Protein kinase-like (PK-like)"/>
    <property type="match status" value="1"/>
</dbReference>
<dbReference type="KEGG" id="ptm:GSPATT00037939001"/>
<dbReference type="Gene3D" id="3.20.200.10">
    <property type="entry name" value="MHCK/EF2 kinase"/>
    <property type="match status" value="1"/>
</dbReference>
<dbReference type="GeneID" id="5022682"/>
<dbReference type="InterPro" id="IPR004166">
    <property type="entry name" value="a-kinase_dom"/>
</dbReference>
<dbReference type="Pfam" id="PF02816">
    <property type="entry name" value="Alpha_kinase"/>
    <property type="match status" value="1"/>
</dbReference>
<evidence type="ECO:0000256" key="3">
    <source>
        <dbReference type="ARBA" id="ARBA00022777"/>
    </source>
</evidence>
<evidence type="ECO:0000313" key="7">
    <source>
        <dbReference type="Proteomes" id="UP000000600"/>
    </source>
</evidence>
<dbReference type="GO" id="GO:0005524">
    <property type="term" value="F:ATP binding"/>
    <property type="evidence" value="ECO:0007669"/>
    <property type="project" value="InterPro"/>
</dbReference>
<feature type="domain" description="Alpha-type protein kinase" evidence="5">
    <location>
        <begin position="558"/>
        <end position="842"/>
    </location>
</feature>
<sequence>MSTISIRLPDGNIHNVETQSGQAISLRNFFLSFGQHLPPYEVSLLLDENTNSLVSKSDNLKANVPYKLIDGRELIKCYNTFKDRSTKGDKQILDLQQKLTDLQQKLNEQQLEISREEKQKLEDIQNKYKELESQLNSQKEQNLKLQQERNQAKQQYKDQKQKVESLEKLIYEEKMQFENEKKQFEIEKKQIEIEKSKMEEEKKHLEKTKKKYKKQMKELLEERSKFESKISGLEKDVQYKSEKITEIVILIQKLEDQLNKQREEYKTFYQQQLSKEADRVKEAELRQRQLEQNQAQILRSTGNLVALQQNQDNFNQDNQIQQDYIILEQRIRSYEDQVIHLNNQINNQDNTIKELNDNSKTSKSQKEELEQKVLQLDKQISEQEIRLKNLNKLIDDVDSENLKMQGKVEQIDIEVQNNYMYRLRRLVELIPRTYRDKIEFAVEELFEKKLYQDKGQVTNQSYKFYVFDYPKVKHLILEESNLDIKQSIITSYKFNIHGQLTSEKIKPSKESQDNSGLFDSLQLFYTTSIDHLSGELVKIKSEKSDKIYVIKDTYTTESSNIGSQDYALDQLSRSIVAQIILNEFLEDLKKKNINVPFNFQFAQPALFSNSVHFKQYFLQLVEKQPKEQQTMAFSLIVQFLQELTDDNSNEFYSFIREQQHLKTEQQIIEPDKQNQIDFLTNFNAMLLNQNFQNIVKKYNECSNEERLKAFQYLLELLTETCDDFPLEKYYYGYELKLSELQDANVFRKYNGGTLQFDASEEGKFLSALSYYSIKKTQNQFCVSHLQGIGNYLYDPMVSSYDGFLNCLDQGINEMRIIESSFESCDPQCIGLKYIEALGITMQ</sequence>
<gene>
    <name evidence="6" type="ORF">GSPATT00037939001</name>
</gene>
<feature type="coiled-coil region" evidence="4">
    <location>
        <begin position="324"/>
        <end position="400"/>
    </location>
</feature>
<keyword evidence="3" id="KW-0418">Kinase</keyword>
<evidence type="ECO:0000313" key="6">
    <source>
        <dbReference type="EMBL" id="CAK69500.1"/>
    </source>
</evidence>
<proteinExistence type="predicted"/>
<keyword evidence="1" id="KW-0723">Serine/threonine-protein kinase</keyword>
<dbReference type="OrthoDB" id="310873at2759"/>
<evidence type="ECO:0000256" key="2">
    <source>
        <dbReference type="ARBA" id="ARBA00022679"/>
    </source>
</evidence>
<accession>A0CFD3</accession>
<keyword evidence="2" id="KW-0808">Transferase</keyword>
<dbReference type="EMBL" id="CT868069">
    <property type="protein sequence ID" value="CAK69500.1"/>
    <property type="molecule type" value="Genomic_DNA"/>
</dbReference>
<dbReference type="InParanoid" id="A0CFD3"/>
<dbReference type="HOGENOM" id="CLU_338177_0_0_1"/>
<reference evidence="6 7" key="1">
    <citation type="journal article" date="2006" name="Nature">
        <title>Global trends of whole-genome duplications revealed by the ciliate Paramecium tetraurelia.</title>
        <authorList>
            <consortium name="Genoscope"/>
            <person name="Aury J.-M."/>
            <person name="Jaillon O."/>
            <person name="Duret L."/>
            <person name="Noel B."/>
            <person name="Jubin C."/>
            <person name="Porcel B.M."/>
            <person name="Segurens B."/>
            <person name="Daubin V."/>
            <person name="Anthouard V."/>
            <person name="Aiach N."/>
            <person name="Arnaiz O."/>
            <person name="Billaut A."/>
            <person name="Beisson J."/>
            <person name="Blanc I."/>
            <person name="Bouhouche K."/>
            <person name="Camara F."/>
            <person name="Duharcourt S."/>
            <person name="Guigo R."/>
            <person name="Gogendeau D."/>
            <person name="Katinka M."/>
            <person name="Keller A.-M."/>
            <person name="Kissmehl R."/>
            <person name="Klotz C."/>
            <person name="Koll F."/>
            <person name="Le Moue A."/>
            <person name="Lepere C."/>
            <person name="Malinsky S."/>
            <person name="Nowacki M."/>
            <person name="Nowak J.K."/>
            <person name="Plattner H."/>
            <person name="Poulain J."/>
            <person name="Ruiz F."/>
            <person name="Serrano V."/>
            <person name="Zagulski M."/>
            <person name="Dessen P."/>
            <person name="Betermier M."/>
            <person name="Weissenbach J."/>
            <person name="Scarpelli C."/>
            <person name="Schachter V."/>
            <person name="Sperling L."/>
            <person name="Meyer E."/>
            <person name="Cohen J."/>
            <person name="Wincker P."/>
        </authorList>
    </citation>
    <scope>NUCLEOTIDE SEQUENCE [LARGE SCALE GENOMIC DNA]</scope>
    <source>
        <strain evidence="6 7">Stock d4-2</strain>
    </source>
</reference>
<protein>
    <recommendedName>
        <fullName evidence="5">Alpha-type protein kinase domain-containing protein</fullName>
    </recommendedName>
</protein>
<keyword evidence="4" id="KW-0175">Coiled coil</keyword>
<dbReference type="Proteomes" id="UP000000600">
    <property type="component" value="Unassembled WGS sequence"/>
</dbReference>
<feature type="coiled-coil region" evidence="4">
    <location>
        <begin position="92"/>
        <end position="300"/>
    </location>
</feature>
<evidence type="ECO:0000256" key="4">
    <source>
        <dbReference type="SAM" id="Coils"/>
    </source>
</evidence>
<dbReference type="InterPro" id="IPR011009">
    <property type="entry name" value="Kinase-like_dom_sf"/>
</dbReference>
<keyword evidence="7" id="KW-1185">Reference proteome</keyword>
<dbReference type="OMA" id="ANVFRKY"/>
<evidence type="ECO:0000256" key="1">
    <source>
        <dbReference type="ARBA" id="ARBA00022527"/>
    </source>
</evidence>